<accession>A0A0E9S1D2</accession>
<evidence type="ECO:0000313" key="1">
    <source>
        <dbReference type="EMBL" id="JAH34313.1"/>
    </source>
</evidence>
<sequence length="47" mass="5543">MCMHAYTVNKTLQNLNKHDKNNNIHNKLFRNKIIIDCRAFGKTQTVI</sequence>
<protein>
    <submittedName>
        <fullName evidence="1">Uncharacterized protein</fullName>
    </submittedName>
</protein>
<reference evidence="1" key="2">
    <citation type="journal article" date="2015" name="Fish Shellfish Immunol.">
        <title>Early steps in the European eel (Anguilla anguilla)-Vibrio vulnificus interaction in the gills: Role of the RtxA13 toxin.</title>
        <authorList>
            <person name="Callol A."/>
            <person name="Pajuelo D."/>
            <person name="Ebbesson L."/>
            <person name="Teles M."/>
            <person name="MacKenzie S."/>
            <person name="Amaro C."/>
        </authorList>
    </citation>
    <scope>NUCLEOTIDE SEQUENCE</scope>
</reference>
<name>A0A0E9S1D2_ANGAN</name>
<dbReference type="EMBL" id="GBXM01074264">
    <property type="protein sequence ID" value="JAH34313.1"/>
    <property type="molecule type" value="Transcribed_RNA"/>
</dbReference>
<organism evidence="1">
    <name type="scientific">Anguilla anguilla</name>
    <name type="common">European freshwater eel</name>
    <name type="synonym">Muraena anguilla</name>
    <dbReference type="NCBI Taxonomy" id="7936"/>
    <lineage>
        <taxon>Eukaryota</taxon>
        <taxon>Metazoa</taxon>
        <taxon>Chordata</taxon>
        <taxon>Craniata</taxon>
        <taxon>Vertebrata</taxon>
        <taxon>Euteleostomi</taxon>
        <taxon>Actinopterygii</taxon>
        <taxon>Neopterygii</taxon>
        <taxon>Teleostei</taxon>
        <taxon>Anguilliformes</taxon>
        <taxon>Anguillidae</taxon>
        <taxon>Anguilla</taxon>
    </lineage>
</organism>
<proteinExistence type="predicted"/>
<dbReference type="AlphaFoldDB" id="A0A0E9S1D2"/>
<reference evidence="1" key="1">
    <citation type="submission" date="2014-11" db="EMBL/GenBank/DDBJ databases">
        <authorList>
            <person name="Amaro Gonzalez C."/>
        </authorList>
    </citation>
    <scope>NUCLEOTIDE SEQUENCE</scope>
</reference>